<keyword evidence="3 6" id="KW-0812">Transmembrane</keyword>
<evidence type="ECO:0000313" key="7">
    <source>
        <dbReference type="EMBL" id="HHR40913.1"/>
    </source>
</evidence>
<proteinExistence type="predicted"/>
<evidence type="ECO:0000256" key="5">
    <source>
        <dbReference type="ARBA" id="ARBA00023136"/>
    </source>
</evidence>
<evidence type="ECO:0000256" key="3">
    <source>
        <dbReference type="ARBA" id="ARBA00022692"/>
    </source>
</evidence>
<evidence type="ECO:0000256" key="1">
    <source>
        <dbReference type="ARBA" id="ARBA00004651"/>
    </source>
</evidence>
<comment type="caution">
    <text evidence="7">The sequence shown here is derived from an EMBL/GenBank/DDBJ whole genome shotgun (WGS) entry which is preliminary data.</text>
</comment>
<dbReference type="SUPFAM" id="SSF54637">
    <property type="entry name" value="Thioesterase/thiol ester dehydrase-isomerase"/>
    <property type="match status" value="1"/>
</dbReference>
<dbReference type="InterPro" id="IPR001851">
    <property type="entry name" value="ABC_transp_permease"/>
</dbReference>
<dbReference type="AlphaFoldDB" id="A0A7C5U6T3"/>
<dbReference type="GO" id="GO:0005886">
    <property type="term" value="C:plasma membrane"/>
    <property type="evidence" value="ECO:0007669"/>
    <property type="project" value="UniProtKB-SubCell"/>
</dbReference>
<name>A0A7C5U6T3_CALS0</name>
<reference evidence="7" key="1">
    <citation type="journal article" date="2020" name="mSystems">
        <title>Genome- and Community-Level Interaction Insights into Carbon Utilization and Element Cycling Functions of Hydrothermarchaeota in Hydrothermal Sediment.</title>
        <authorList>
            <person name="Zhou Z."/>
            <person name="Liu Y."/>
            <person name="Xu W."/>
            <person name="Pan J."/>
            <person name="Luo Z.H."/>
            <person name="Li M."/>
        </authorList>
    </citation>
    <scope>NUCLEOTIDE SEQUENCE [LARGE SCALE GENOMIC DNA]</scope>
    <source>
        <strain evidence="7">SpSt-1084</strain>
    </source>
</reference>
<feature type="transmembrane region" description="Helical" evidence="6">
    <location>
        <begin position="60"/>
        <end position="89"/>
    </location>
</feature>
<dbReference type="EMBL" id="DRXS01000199">
    <property type="protein sequence ID" value="HHR40913.1"/>
    <property type="molecule type" value="Genomic_DNA"/>
</dbReference>
<keyword evidence="4 6" id="KW-1133">Transmembrane helix</keyword>
<protein>
    <submittedName>
        <fullName evidence="7">Branched-chain amino acid ABC transporter permease</fullName>
    </submittedName>
</protein>
<dbReference type="GO" id="GO:0015658">
    <property type="term" value="F:branched-chain amino acid transmembrane transporter activity"/>
    <property type="evidence" value="ECO:0007669"/>
    <property type="project" value="InterPro"/>
</dbReference>
<dbReference type="InterPro" id="IPR043428">
    <property type="entry name" value="LivM-like"/>
</dbReference>
<evidence type="ECO:0000256" key="4">
    <source>
        <dbReference type="ARBA" id="ARBA00022989"/>
    </source>
</evidence>
<feature type="non-terminal residue" evidence="7">
    <location>
        <position position="1"/>
    </location>
</feature>
<evidence type="ECO:0000256" key="2">
    <source>
        <dbReference type="ARBA" id="ARBA00022475"/>
    </source>
</evidence>
<sequence>MAGSLYTFYSQAIFPDDFVPFVTFFVLTMVILGGVANNVGAVFGAIVLSLFERFSQASTLAIFGITVGFDISYLRYAAMGALIILMLTFRPAGLIAEKPVKTPLYEILKQRLKK</sequence>
<gene>
    <name evidence="7" type="ORF">ENM42_03690</name>
</gene>
<dbReference type="Pfam" id="PF02653">
    <property type="entry name" value="BPD_transp_2"/>
    <property type="match status" value="1"/>
</dbReference>
<feature type="transmembrane region" description="Helical" evidence="6">
    <location>
        <begin position="20"/>
        <end position="48"/>
    </location>
</feature>
<dbReference type="PANTHER" id="PTHR30482">
    <property type="entry name" value="HIGH-AFFINITY BRANCHED-CHAIN AMINO ACID TRANSPORT SYSTEM PERMEASE"/>
    <property type="match status" value="1"/>
</dbReference>
<dbReference type="InterPro" id="IPR029069">
    <property type="entry name" value="HotDog_dom_sf"/>
</dbReference>
<comment type="subcellular location">
    <subcellularLocation>
        <location evidence="1">Cell membrane</location>
        <topology evidence="1">Multi-pass membrane protein</topology>
    </subcellularLocation>
</comment>
<evidence type="ECO:0000256" key="6">
    <source>
        <dbReference type="SAM" id="Phobius"/>
    </source>
</evidence>
<accession>A0A7C5U6T3</accession>
<keyword evidence="5 6" id="KW-0472">Membrane</keyword>
<keyword evidence="2" id="KW-1003">Cell membrane</keyword>
<organism evidence="7">
    <name type="scientific">Caldiarchaeum subterraneum</name>
    <dbReference type="NCBI Taxonomy" id="311458"/>
    <lineage>
        <taxon>Archaea</taxon>
        <taxon>Nitrososphaerota</taxon>
        <taxon>Candidatus Caldarchaeales</taxon>
        <taxon>Candidatus Caldarchaeaceae</taxon>
        <taxon>Candidatus Caldarchaeum</taxon>
    </lineage>
</organism>
<dbReference type="PANTHER" id="PTHR30482:SF1">
    <property type="entry name" value="BRANCHED-CHAIN AMINO ACID TRANSPORT PERMEASE PROTEIN LIVM-RELATED"/>
    <property type="match status" value="1"/>
</dbReference>